<keyword evidence="2" id="KW-0238">DNA-binding</keyword>
<keyword evidence="1" id="KW-0805">Transcription regulation</keyword>
<dbReference type="Pfam" id="PF12833">
    <property type="entry name" value="HTH_18"/>
    <property type="match status" value="1"/>
</dbReference>
<evidence type="ECO:0000256" key="3">
    <source>
        <dbReference type="ARBA" id="ARBA00023163"/>
    </source>
</evidence>
<evidence type="ECO:0000313" key="6">
    <source>
        <dbReference type="Proteomes" id="UP000721844"/>
    </source>
</evidence>
<name>A0A963Z3Y4_9PROT</name>
<dbReference type="Gene3D" id="1.10.10.60">
    <property type="entry name" value="Homeodomain-like"/>
    <property type="match status" value="1"/>
</dbReference>
<dbReference type="AlphaFoldDB" id="A0A963Z3Y4"/>
<dbReference type="PANTHER" id="PTHR46796">
    <property type="entry name" value="HTH-TYPE TRANSCRIPTIONAL ACTIVATOR RHAS-RELATED"/>
    <property type="match status" value="1"/>
</dbReference>
<evidence type="ECO:0000259" key="4">
    <source>
        <dbReference type="PROSITE" id="PS01124"/>
    </source>
</evidence>
<evidence type="ECO:0000313" key="5">
    <source>
        <dbReference type="EMBL" id="MCB8882081.1"/>
    </source>
</evidence>
<gene>
    <name evidence="5" type="ORF">ACELLULO517_17685</name>
</gene>
<keyword evidence="3" id="KW-0804">Transcription</keyword>
<accession>A0A963Z3Y4</accession>
<dbReference type="InterPro" id="IPR014710">
    <property type="entry name" value="RmlC-like_jellyroll"/>
</dbReference>
<dbReference type="PROSITE" id="PS01124">
    <property type="entry name" value="HTH_ARAC_FAMILY_2"/>
    <property type="match status" value="1"/>
</dbReference>
<dbReference type="RefSeq" id="WP_227308748.1">
    <property type="nucleotide sequence ID" value="NZ_JAESVA010000006.1"/>
</dbReference>
<dbReference type="InterPro" id="IPR032783">
    <property type="entry name" value="AraC_lig"/>
</dbReference>
<evidence type="ECO:0000256" key="1">
    <source>
        <dbReference type="ARBA" id="ARBA00023015"/>
    </source>
</evidence>
<keyword evidence="6" id="KW-1185">Reference proteome</keyword>
<dbReference type="GO" id="GO:0003700">
    <property type="term" value="F:DNA-binding transcription factor activity"/>
    <property type="evidence" value="ECO:0007669"/>
    <property type="project" value="InterPro"/>
</dbReference>
<dbReference type="PANTHER" id="PTHR46796:SF7">
    <property type="entry name" value="ARAC FAMILY TRANSCRIPTIONAL REGULATOR"/>
    <property type="match status" value="1"/>
</dbReference>
<dbReference type="EMBL" id="JAESVA010000006">
    <property type="protein sequence ID" value="MCB8882081.1"/>
    <property type="molecule type" value="Genomic_DNA"/>
</dbReference>
<dbReference type="SMART" id="SM00342">
    <property type="entry name" value="HTH_ARAC"/>
    <property type="match status" value="1"/>
</dbReference>
<comment type="caution">
    <text evidence="5">The sequence shown here is derived from an EMBL/GenBank/DDBJ whole genome shotgun (WGS) entry which is preliminary data.</text>
</comment>
<dbReference type="GO" id="GO:0043565">
    <property type="term" value="F:sequence-specific DNA binding"/>
    <property type="evidence" value="ECO:0007669"/>
    <property type="project" value="InterPro"/>
</dbReference>
<reference evidence="5 6" key="1">
    <citation type="journal article" date="2021" name="Microorganisms">
        <title>Acidisoma silvae sp. nov. and Acidisomacellulosilytica sp. nov., Two Acidophilic Bacteria Isolated from Decaying Wood, Hydrolyzing Cellulose and Producing Poly-3-hydroxybutyrate.</title>
        <authorList>
            <person name="Mieszkin S."/>
            <person name="Pouder E."/>
            <person name="Uroz S."/>
            <person name="Simon-Colin C."/>
            <person name="Alain K."/>
        </authorList>
    </citation>
    <scope>NUCLEOTIDE SEQUENCE [LARGE SCALE GENOMIC DNA]</scope>
    <source>
        <strain evidence="5 6">HW T5.17</strain>
    </source>
</reference>
<dbReference type="Gene3D" id="2.60.120.10">
    <property type="entry name" value="Jelly Rolls"/>
    <property type="match status" value="1"/>
</dbReference>
<dbReference type="InterPro" id="IPR009057">
    <property type="entry name" value="Homeodomain-like_sf"/>
</dbReference>
<dbReference type="PROSITE" id="PS00041">
    <property type="entry name" value="HTH_ARAC_FAMILY_1"/>
    <property type="match status" value="1"/>
</dbReference>
<dbReference type="Proteomes" id="UP000721844">
    <property type="component" value="Unassembled WGS sequence"/>
</dbReference>
<feature type="domain" description="HTH araC/xylS-type" evidence="4">
    <location>
        <begin position="211"/>
        <end position="309"/>
    </location>
</feature>
<protein>
    <submittedName>
        <fullName evidence="5">Cupin domain-containing protein</fullName>
    </submittedName>
</protein>
<dbReference type="InterPro" id="IPR018060">
    <property type="entry name" value="HTH_AraC"/>
</dbReference>
<dbReference type="InterPro" id="IPR018062">
    <property type="entry name" value="HTH_AraC-typ_CS"/>
</dbReference>
<evidence type="ECO:0000256" key="2">
    <source>
        <dbReference type="ARBA" id="ARBA00023125"/>
    </source>
</evidence>
<dbReference type="SUPFAM" id="SSF46689">
    <property type="entry name" value="Homeodomain-like"/>
    <property type="match status" value="2"/>
</dbReference>
<sequence>MATEADIFEELTPLLRVRPELQAICRFGAQWASPHAPEPEGWAPFHIVTAGQCRLEMPGAAPLTLTAGDVAVLPHGGPHTIRTASAPHELSPPMRSLSRPFDGIMIKTNVETDVETGLICGRFQFEQANHNTVLAALPPIVVVPAATGKNAGRIASLVTTMQTELLDDRPGAAAVATALALAVMVIVLRAHLEAAAPQQGVLALLARPQTAKALLGMLKDPARPWTLDDLAEQGHTSRATLVRQFQAAVNMAPVAFLAELRLTLARGRIRASRTALAVIAEDVGYQSETAFSRAYQRQFGVPPSGDRSAM</sequence>
<organism evidence="5 6">
    <name type="scientific">Acidisoma cellulosilyticum</name>
    <dbReference type="NCBI Taxonomy" id="2802395"/>
    <lineage>
        <taxon>Bacteria</taxon>
        <taxon>Pseudomonadati</taxon>
        <taxon>Pseudomonadota</taxon>
        <taxon>Alphaproteobacteria</taxon>
        <taxon>Acetobacterales</taxon>
        <taxon>Acidocellaceae</taxon>
        <taxon>Acidisoma</taxon>
    </lineage>
</organism>
<proteinExistence type="predicted"/>
<dbReference type="InterPro" id="IPR050204">
    <property type="entry name" value="AraC_XylS_family_regulators"/>
</dbReference>
<dbReference type="Pfam" id="PF12852">
    <property type="entry name" value="Cupin_6"/>
    <property type="match status" value="1"/>
</dbReference>